<gene>
    <name evidence="1" type="ORF">AMATHDRAFT_11188</name>
</gene>
<organism evidence="1 2">
    <name type="scientific">Amanita thiersii Skay4041</name>
    <dbReference type="NCBI Taxonomy" id="703135"/>
    <lineage>
        <taxon>Eukaryota</taxon>
        <taxon>Fungi</taxon>
        <taxon>Dikarya</taxon>
        <taxon>Basidiomycota</taxon>
        <taxon>Agaricomycotina</taxon>
        <taxon>Agaricomycetes</taxon>
        <taxon>Agaricomycetidae</taxon>
        <taxon>Agaricales</taxon>
        <taxon>Pluteineae</taxon>
        <taxon>Amanitaceae</taxon>
        <taxon>Amanita</taxon>
    </lineage>
</organism>
<reference evidence="1 2" key="1">
    <citation type="submission" date="2014-02" db="EMBL/GenBank/DDBJ databases">
        <title>Transposable element dynamics among asymbiotic and ectomycorrhizal Amanita fungi.</title>
        <authorList>
            <consortium name="DOE Joint Genome Institute"/>
            <person name="Hess J."/>
            <person name="Skrede I."/>
            <person name="Wolfe B."/>
            <person name="LaButti K."/>
            <person name="Ohm R.A."/>
            <person name="Grigoriev I.V."/>
            <person name="Pringle A."/>
        </authorList>
    </citation>
    <scope>NUCLEOTIDE SEQUENCE [LARGE SCALE GENOMIC DNA]</scope>
    <source>
        <strain evidence="1 2">SKay4041</strain>
    </source>
</reference>
<name>A0A2A9NAE2_9AGAR</name>
<evidence type="ECO:0000313" key="1">
    <source>
        <dbReference type="EMBL" id="PFH44682.1"/>
    </source>
</evidence>
<dbReference type="EMBL" id="KZ303051">
    <property type="protein sequence ID" value="PFH44682.1"/>
    <property type="molecule type" value="Genomic_DNA"/>
</dbReference>
<dbReference type="AlphaFoldDB" id="A0A2A9NAE2"/>
<proteinExistence type="predicted"/>
<sequence length="222" mass="26058">MHALNGNMSHIHEQILFVREYNNTILYIMEHLKDAPQITIDSFFESPENHFIIWTLSKTLLERYGVHISDEERDFFNNTLSGIAQIEEEQEQTIFADPQILQCFMFIFQHINEATAILEACRILPYNDRICYLSLAQRRMFIWVIGGERALNHFGLHLSAEERNRFMHALNGNGNDIKTSEMDRIPIMDGMNYTLWAYPMRAYLEFKGYWLITTDGLPDIAT</sequence>
<protein>
    <submittedName>
        <fullName evidence="1">Uncharacterized protein</fullName>
    </submittedName>
</protein>
<evidence type="ECO:0000313" key="2">
    <source>
        <dbReference type="Proteomes" id="UP000242287"/>
    </source>
</evidence>
<keyword evidence="2" id="KW-1185">Reference proteome</keyword>
<accession>A0A2A9NAE2</accession>
<dbReference type="Proteomes" id="UP000242287">
    <property type="component" value="Unassembled WGS sequence"/>
</dbReference>